<feature type="compositionally biased region" description="Pro residues" evidence="2">
    <location>
        <begin position="48"/>
        <end position="134"/>
    </location>
</feature>
<dbReference type="EMBL" id="KB870811">
    <property type="protein sequence ID" value="EOA19123.1"/>
    <property type="molecule type" value="Genomic_DNA"/>
</dbReference>
<reference evidence="6" key="1">
    <citation type="journal article" date="2013" name="Nat. Genet.">
        <title>The Capsella rubella genome and the genomic consequences of rapid mating system evolution.</title>
        <authorList>
            <person name="Slotte T."/>
            <person name="Hazzouri K.M."/>
            <person name="Agren J.A."/>
            <person name="Koenig D."/>
            <person name="Maumus F."/>
            <person name="Guo Y.L."/>
            <person name="Steige K."/>
            <person name="Platts A.E."/>
            <person name="Escobar J.S."/>
            <person name="Newman L.K."/>
            <person name="Wang W."/>
            <person name="Mandakova T."/>
            <person name="Vello E."/>
            <person name="Smith L.M."/>
            <person name="Henz S.R."/>
            <person name="Steffen J."/>
            <person name="Takuno S."/>
            <person name="Brandvain Y."/>
            <person name="Coop G."/>
            <person name="Andolfatto P."/>
            <person name="Hu T.T."/>
            <person name="Blanchette M."/>
            <person name="Clark R.M."/>
            <person name="Quesneville H."/>
            <person name="Nordborg M."/>
            <person name="Gaut B.S."/>
            <person name="Lysak M.A."/>
            <person name="Jenkins J."/>
            <person name="Grimwood J."/>
            <person name="Chapman J."/>
            <person name="Prochnik S."/>
            <person name="Shu S."/>
            <person name="Rokhsar D."/>
            <person name="Schmutz J."/>
            <person name="Weigel D."/>
            <person name="Wright S.I."/>
        </authorList>
    </citation>
    <scope>NUCLEOTIDE SEQUENCE [LARGE SCALE GENOMIC DNA]</scope>
    <source>
        <strain evidence="6">cv. Monte Gargano</strain>
    </source>
</reference>
<dbReference type="SUPFAM" id="SSF47699">
    <property type="entry name" value="Bifunctional inhibitor/lipid-transfer protein/seed storage 2S albumin"/>
    <property type="match status" value="1"/>
</dbReference>
<dbReference type="AlphaFoldDB" id="R0H6F4"/>
<dbReference type="PROSITE" id="PS51257">
    <property type="entry name" value="PROKAR_LIPOPROTEIN"/>
    <property type="match status" value="1"/>
</dbReference>
<evidence type="ECO:0000256" key="1">
    <source>
        <dbReference type="ARBA" id="ARBA00008965"/>
    </source>
</evidence>
<dbReference type="InterPro" id="IPR027923">
    <property type="entry name" value="Hydrophob_seed_dom"/>
</dbReference>
<dbReference type="KEGG" id="crb:17878724"/>
<proteinExistence type="inferred from homology"/>
<accession>R0H6F4</accession>
<dbReference type="Proteomes" id="UP000029121">
    <property type="component" value="Unassembled WGS sequence"/>
</dbReference>
<evidence type="ECO:0000256" key="2">
    <source>
        <dbReference type="SAM" id="MobiDB-lite"/>
    </source>
</evidence>
<evidence type="ECO:0000313" key="5">
    <source>
        <dbReference type="EMBL" id="EOA19123.1"/>
    </source>
</evidence>
<comment type="similarity">
    <text evidence="1">Belongs to the plant LTP family. PEARLI1 subfamily.</text>
</comment>
<organism evidence="5 6">
    <name type="scientific">Capsella rubella</name>
    <dbReference type="NCBI Taxonomy" id="81985"/>
    <lineage>
        <taxon>Eukaryota</taxon>
        <taxon>Viridiplantae</taxon>
        <taxon>Streptophyta</taxon>
        <taxon>Embryophyta</taxon>
        <taxon>Tracheophyta</taxon>
        <taxon>Spermatophyta</taxon>
        <taxon>Magnoliopsida</taxon>
        <taxon>eudicotyledons</taxon>
        <taxon>Gunneridae</taxon>
        <taxon>Pentapetalae</taxon>
        <taxon>rosids</taxon>
        <taxon>malvids</taxon>
        <taxon>Brassicales</taxon>
        <taxon>Brassicaceae</taxon>
        <taxon>Camelineae</taxon>
        <taxon>Capsella</taxon>
    </lineage>
</organism>
<dbReference type="Gene3D" id="1.10.110.10">
    <property type="entry name" value="Plant lipid-transfer and hydrophobic proteins"/>
    <property type="match status" value="1"/>
</dbReference>
<dbReference type="InterPro" id="IPR036312">
    <property type="entry name" value="Bifun_inhib/LTP/seed_sf"/>
</dbReference>
<name>R0H6F4_9BRAS</name>
<dbReference type="Pfam" id="PF14547">
    <property type="entry name" value="Hydrophob_seed"/>
    <property type="match status" value="1"/>
</dbReference>
<feature type="domain" description="Hydrophobic seed protein" evidence="4">
    <location>
        <begin position="154"/>
        <end position="238"/>
    </location>
</feature>
<dbReference type="STRING" id="81985.R0H6F4"/>
<dbReference type="PRINTS" id="PR01217">
    <property type="entry name" value="PRICHEXTENSN"/>
</dbReference>
<keyword evidence="6" id="KW-1185">Reference proteome</keyword>
<gene>
    <name evidence="5" type="ORF">CARUB_v10007792mg</name>
</gene>
<dbReference type="PANTHER" id="PTHR31731">
    <property type="match status" value="1"/>
</dbReference>
<evidence type="ECO:0000313" key="6">
    <source>
        <dbReference type="Proteomes" id="UP000029121"/>
    </source>
</evidence>
<protein>
    <recommendedName>
        <fullName evidence="4">Hydrophobic seed protein domain-containing protein</fullName>
    </recommendedName>
</protein>
<sequence>MGLLHKQNLTFVILLLLGLLVVSYACDCSDPPKPSPHPIKPPKHPVKPPKTPTAKPPTHTPKPPTVKPPPHTPKPPTVKPPPSCPPPPPTVRPPPPPTPFTPPPPTVKPPPPPTVMPPPPPGPTPETPCPPPPPPPTPCPPPPPHHVPTPKPETCPIDALKLGACVDVLGGLIHIGLGKTYAKAKCCPLLGDLVGLDAAVCLCTTIRAKLLNIDLIVPIALELLVDCGKTPPRGFKCPAPVNRAPALG</sequence>
<evidence type="ECO:0000256" key="3">
    <source>
        <dbReference type="SAM" id="SignalP"/>
    </source>
</evidence>
<dbReference type="OrthoDB" id="1935738at2759"/>
<dbReference type="InterPro" id="IPR051636">
    <property type="entry name" value="Plant_LTP/defense-related"/>
</dbReference>
<feature type="signal peptide" evidence="3">
    <location>
        <begin position="1"/>
        <end position="25"/>
    </location>
</feature>
<dbReference type="eggNOG" id="ENOG502R58N">
    <property type="taxonomic scope" value="Eukaryota"/>
</dbReference>
<feature type="region of interest" description="Disordered" evidence="2">
    <location>
        <begin position="30"/>
        <end position="134"/>
    </location>
</feature>
<keyword evidence="3" id="KW-0732">Signal</keyword>
<evidence type="ECO:0000259" key="4">
    <source>
        <dbReference type="Pfam" id="PF14547"/>
    </source>
</evidence>
<dbReference type="CDD" id="cd01958">
    <property type="entry name" value="HPS_like"/>
    <property type="match status" value="1"/>
</dbReference>
<feature type="chain" id="PRO_5004341648" description="Hydrophobic seed protein domain-containing protein" evidence="3">
    <location>
        <begin position="26"/>
        <end position="248"/>
    </location>
</feature>